<dbReference type="GO" id="GO:0001682">
    <property type="term" value="P:tRNA 5'-leader removal"/>
    <property type="evidence" value="ECO:0007669"/>
    <property type="project" value="InterPro"/>
</dbReference>
<dbReference type="Pfam" id="PF22770">
    <property type="entry name" value="POP1_C"/>
    <property type="match status" value="1"/>
</dbReference>
<organism evidence="8 9">
    <name type="scientific">Diplogelasinospora grovesii</name>
    <dbReference type="NCBI Taxonomy" id="303347"/>
    <lineage>
        <taxon>Eukaryota</taxon>
        <taxon>Fungi</taxon>
        <taxon>Dikarya</taxon>
        <taxon>Ascomycota</taxon>
        <taxon>Pezizomycotina</taxon>
        <taxon>Sordariomycetes</taxon>
        <taxon>Sordariomycetidae</taxon>
        <taxon>Sordariales</taxon>
        <taxon>Diplogelasinosporaceae</taxon>
        <taxon>Diplogelasinospora</taxon>
    </lineage>
</organism>
<reference evidence="9" key="1">
    <citation type="journal article" date="2023" name="Mol. Phylogenet. Evol.">
        <title>Genome-scale phylogeny and comparative genomics of the fungal order Sordariales.</title>
        <authorList>
            <person name="Hensen N."/>
            <person name="Bonometti L."/>
            <person name="Westerberg I."/>
            <person name="Brannstrom I.O."/>
            <person name="Guillou S."/>
            <person name="Cros-Aarteil S."/>
            <person name="Calhoun S."/>
            <person name="Haridas S."/>
            <person name="Kuo A."/>
            <person name="Mondo S."/>
            <person name="Pangilinan J."/>
            <person name="Riley R."/>
            <person name="LaButti K."/>
            <person name="Andreopoulos B."/>
            <person name="Lipzen A."/>
            <person name="Chen C."/>
            <person name="Yan M."/>
            <person name="Daum C."/>
            <person name="Ng V."/>
            <person name="Clum A."/>
            <person name="Steindorff A."/>
            <person name="Ohm R.A."/>
            <person name="Martin F."/>
            <person name="Silar P."/>
            <person name="Natvig D.O."/>
            <person name="Lalanne C."/>
            <person name="Gautier V."/>
            <person name="Ament-Velasquez S.L."/>
            <person name="Kruys A."/>
            <person name="Hutchinson M.I."/>
            <person name="Powell A.J."/>
            <person name="Barry K."/>
            <person name="Miller A.N."/>
            <person name="Grigoriev I.V."/>
            <person name="Debuchy R."/>
            <person name="Gladieux P."/>
            <person name="Hiltunen Thoren M."/>
            <person name="Johannesson H."/>
        </authorList>
    </citation>
    <scope>NUCLEOTIDE SEQUENCE [LARGE SCALE GENOMIC DNA]</scope>
    <source>
        <strain evidence="9">CBS 340.73</strain>
    </source>
</reference>
<dbReference type="EMBL" id="MU853768">
    <property type="protein sequence ID" value="KAK3943085.1"/>
    <property type="molecule type" value="Genomic_DNA"/>
</dbReference>
<evidence type="ECO:0000259" key="6">
    <source>
        <dbReference type="Pfam" id="PF08170"/>
    </source>
</evidence>
<evidence type="ECO:0000259" key="7">
    <source>
        <dbReference type="Pfam" id="PF22770"/>
    </source>
</evidence>
<feature type="domain" description="POPLD" evidence="6">
    <location>
        <begin position="523"/>
        <end position="627"/>
    </location>
</feature>
<comment type="subcellular location">
    <subcellularLocation>
        <location evidence="1">Nucleus</location>
    </subcellularLocation>
</comment>
<dbReference type="InterPro" id="IPR009723">
    <property type="entry name" value="Pop1_N"/>
</dbReference>
<feature type="compositionally biased region" description="Basic residues" evidence="4">
    <location>
        <begin position="91"/>
        <end position="111"/>
    </location>
</feature>
<evidence type="ECO:0000313" key="8">
    <source>
        <dbReference type="EMBL" id="KAK3943085.1"/>
    </source>
</evidence>
<evidence type="ECO:0000259" key="5">
    <source>
        <dbReference type="Pfam" id="PF06978"/>
    </source>
</evidence>
<feature type="region of interest" description="Disordered" evidence="4">
    <location>
        <begin position="705"/>
        <end position="726"/>
    </location>
</feature>
<dbReference type="GO" id="GO:0005655">
    <property type="term" value="C:nucleolar ribonuclease P complex"/>
    <property type="evidence" value="ECO:0007669"/>
    <property type="project" value="InterPro"/>
</dbReference>
<protein>
    <submittedName>
        <fullName evidence="8">Ribonucleases P/MRP protein subunit POP1-domain-containing protein</fullName>
    </submittedName>
</protein>
<dbReference type="Pfam" id="PF06978">
    <property type="entry name" value="POP1_N"/>
    <property type="match status" value="1"/>
</dbReference>
<keyword evidence="2" id="KW-0819">tRNA processing</keyword>
<evidence type="ECO:0000256" key="2">
    <source>
        <dbReference type="ARBA" id="ARBA00022694"/>
    </source>
</evidence>
<dbReference type="Pfam" id="PF08170">
    <property type="entry name" value="POPLD"/>
    <property type="match status" value="1"/>
</dbReference>
<sequence>MERPRTLPSFDGPRSVRRPAQNASAQPAKRSKLQDARHIRTQPPSAVLEDGRLDLAKFLDSRKVEIDALETSMQKCTSANNTRAFQQVPRAMRRRTASHNPKRVPRRLRDRARHEQLSSNAPTVEARKRRPKTTRAHLRREMAKICDSQGDSHRHATMTESGQEDDPNTCDAQGEGLEANNSVGDYMINKMQKHAGPRLPTHLWHKKRAFIPAKPYWGFSIPQTPTEKCYRATHRASTQQGAVVWDMTYMSTIGLEGVDDHIKRLLEECVPEVGSFGQQWRAGKRHETFRIHKKVNGSWRFVCPATMIWNPDFRRSAQPEKPRKVFIRIHPSCFEEVHDYLLAVIREKSLPLHIEDLRFEVGSIELAGSGSTEALLGVLQPYDDKDGTEDANVRIFKSFNAFTEPSVLHTGALLAFGIKDPRLAYPPKNILASKLNTATAVMDTLANWAVEQGDPKPIALFDKDCRMRASLHPKSVLDPRKSNDIAGQALPATPHDRPIPIMLLASSGAVTYGNSQAMRPGVWTLLAPWDCVLSIWYSLVHYPLSGGNNPRFGGLDEYRQVLAEQQSPWFPGDFPTTDAGWAWELQQRQHRGHVWSTLPRGKRVAFESVRLGAARQGEEGSGHACDWEYLIDLQGFERRVLPKDQPPIDLMNADDFNSKLQLKIRPPATSTIIASIRLVGRGVVRECARVYRLPDSTSPLREQWLQQKETKKPWSSAQKASNASGQTRRGLILKSLLETERPYPKPAANVEDIGAHPICPNSTELMGFVTTGQFNLSQGRPTAIASLMAIKALEALWNNPLSDEGKYCIVRNVGESVGWLARWEAYISG</sequence>
<keyword evidence="3" id="KW-0539">Nucleus</keyword>
<evidence type="ECO:0000313" key="9">
    <source>
        <dbReference type="Proteomes" id="UP001303473"/>
    </source>
</evidence>
<feature type="region of interest" description="Disordered" evidence="4">
    <location>
        <begin position="1"/>
        <end position="45"/>
    </location>
</feature>
<name>A0AAN6S7A9_9PEZI</name>
<dbReference type="PANTHER" id="PTHR22731">
    <property type="entry name" value="RIBONUCLEASES P/MRP PROTEIN SUBUNIT POP1"/>
    <property type="match status" value="1"/>
</dbReference>
<proteinExistence type="predicted"/>
<feature type="compositionally biased region" description="Basic residues" evidence="4">
    <location>
        <begin position="127"/>
        <end position="138"/>
    </location>
</feature>
<feature type="compositionally biased region" description="Basic and acidic residues" evidence="4">
    <location>
        <begin position="139"/>
        <end position="154"/>
    </location>
</feature>
<evidence type="ECO:0000256" key="3">
    <source>
        <dbReference type="ARBA" id="ARBA00023242"/>
    </source>
</evidence>
<feature type="domain" description="POP1 C-terminal" evidence="7">
    <location>
        <begin position="675"/>
        <end position="824"/>
    </location>
</feature>
<keyword evidence="9" id="KW-1185">Reference proteome</keyword>
<dbReference type="InterPro" id="IPR012590">
    <property type="entry name" value="POPLD_dom"/>
</dbReference>
<evidence type="ECO:0000256" key="4">
    <source>
        <dbReference type="SAM" id="MobiDB-lite"/>
    </source>
</evidence>
<dbReference type="InterPro" id="IPR055079">
    <property type="entry name" value="POP1_C"/>
</dbReference>
<dbReference type="PANTHER" id="PTHR22731:SF3">
    <property type="entry name" value="RIBONUCLEASES P_MRP PROTEIN SUBUNIT POP1"/>
    <property type="match status" value="1"/>
</dbReference>
<gene>
    <name evidence="8" type="ORF">QBC46DRAFT_378143</name>
</gene>
<accession>A0AAN6S7A9</accession>
<dbReference type="GO" id="GO:0000172">
    <property type="term" value="C:ribonuclease MRP complex"/>
    <property type="evidence" value="ECO:0007669"/>
    <property type="project" value="InterPro"/>
</dbReference>
<feature type="domain" description="Pop1 N-terminal" evidence="5">
    <location>
        <begin position="58"/>
        <end position="257"/>
    </location>
</feature>
<evidence type="ECO:0000256" key="1">
    <source>
        <dbReference type="ARBA" id="ARBA00004123"/>
    </source>
</evidence>
<dbReference type="AlphaFoldDB" id="A0AAN6S7A9"/>
<feature type="region of interest" description="Disordered" evidence="4">
    <location>
        <begin position="89"/>
        <end position="177"/>
    </location>
</feature>
<dbReference type="InterPro" id="IPR039182">
    <property type="entry name" value="Pop1"/>
</dbReference>
<dbReference type="Proteomes" id="UP001303473">
    <property type="component" value="Unassembled WGS sequence"/>
</dbReference>
<comment type="caution">
    <text evidence="8">The sequence shown here is derived from an EMBL/GenBank/DDBJ whole genome shotgun (WGS) entry which is preliminary data.</text>
</comment>